<name>H1DI57_9BACT</name>
<gene>
    <name evidence="2" type="ORF">HMPREF9449_02086</name>
</gene>
<comment type="caution">
    <text evidence="2">The sequence shown here is derived from an EMBL/GenBank/DDBJ whole genome shotgun (WGS) entry which is preliminary data.</text>
</comment>
<feature type="transmembrane region" description="Helical" evidence="1">
    <location>
        <begin position="40"/>
        <end position="60"/>
    </location>
</feature>
<proteinExistence type="predicted"/>
<organism evidence="2 3">
    <name type="scientific">Odoribacter laneus YIT 12061</name>
    <dbReference type="NCBI Taxonomy" id="742817"/>
    <lineage>
        <taxon>Bacteria</taxon>
        <taxon>Pseudomonadati</taxon>
        <taxon>Bacteroidota</taxon>
        <taxon>Bacteroidia</taxon>
        <taxon>Bacteroidales</taxon>
        <taxon>Odoribacteraceae</taxon>
        <taxon>Odoribacter</taxon>
    </lineage>
</organism>
<dbReference type="InterPro" id="IPR048136">
    <property type="entry name" value="STM3941-like"/>
</dbReference>
<accession>H1DI57</accession>
<keyword evidence="1" id="KW-0472">Membrane</keyword>
<keyword evidence="1" id="KW-0812">Transmembrane</keyword>
<dbReference type="Proteomes" id="UP000004892">
    <property type="component" value="Unassembled WGS sequence"/>
</dbReference>
<dbReference type="NCBIfam" id="NF041635">
    <property type="entry name" value="STM3941_fam"/>
    <property type="match status" value="1"/>
</dbReference>
<evidence type="ECO:0000313" key="3">
    <source>
        <dbReference type="Proteomes" id="UP000004892"/>
    </source>
</evidence>
<sequence>MDSKIVIYQSVKKAILITFLSPILAIAGWLFLQYTDNTTAGWSFIILAGLCLIFGIGTWFDRKPYLILTENGITELSVIREEIEWKAIRQVSDFYYRGQFFVCLLIDRDYKPTLIYPTWFHRFDRWYELQNVKAIYIRTGILEINSAQLIRMINSLRKADFITRTKLLQTPFKDW</sequence>
<dbReference type="STRING" id="742817.HMPREF9449_02086"/>
<protein>
    <submittedName>
        <fullName evidence="2">Uncharacterized protein</fullName>
    </submittedName>
</protein>
<dbReference type="GeneID" id="98069643"/>
<evidence type="ECO:0000313" key="2">
    <source>
        <dbReference type="EMBL" id="EHP46469.1"/>
    </source>
</evidence>
<dbReference type="RefSeq" id="WP_009137233.1">
    <property type="nucleotide sequence ID" value="NZ_JH594596.1"/>
</dbReference>
<reference evidence="2 3" key="1">
    <citation type="submission" date="2012-01" db="EMBL/GenBank/DDBJ databases">
        <title>The Genome Sequence of Odoribacter laneus YIT 12061.</title>
        <authorList>
            <consortium name="The Broad Institute Genome Sequencing Platform"/>
            <person name="Earl A."/>
            <person name="Ward D."/>
            <person name="Feldgarden M."/>
            <person name="Gevers D."/>
            <person name="Morotomi M."/>
            <person name="Young S.K."/>
            <person name="Zeng Q."/>
            <person name="Gargeya S."/>
            <person name="Fitzgerald M."/>
            <person name="Haas B."/>
            <person name="Abouelleil A."/>
            <person name="Alvarado L."/>
            <person name="Arachchi H.M."/>
            <person name="Berlin A."/>
            <person name="Chapman S.B."/>
            <person name="Gearin G."/>
            <person name="Goldberg J."/>
            <person name="Griggs A."/>
            <person name="Gujja S."/>
            <person name="Hansen M."/>
            <person name="Heiman D."/>
            <person name="Howarth C."/>
            <person name="Larimer J."/>
            <person name="Lui A."/>
            <person name="MacDonald P.J.P."/>
            <person name="McCowen C."/>
            <person name="Montmayeur A."/>
            <person name="Murphy C."/>
            <person name="Neiman D."/>
            <person name="Pearson M."/>
            <person name="Priest M."/>
            <person name="Roberts A."/>
            <person name="Saif S."/>
            <person name="Shea T."/>
            <person name="Sisk P."/>
            <person name="Stolte C."/>
            <person name="Sykes S."/>
            <person name="Wortman J."/>
            <person name="Nusbaum C."/>
            <person name="Birren B."/>
        </authorList>
    </citation>
    <scope>NUCLEOTIDE SEQUENCE [LARGE SCALE GENOMIC DNA]</scope>
    <source>
        <strain evidence="2 3">YIT 12061</strain>
    </source>
</reference>
<keyword evidence="3" id="KW-1185">Reference proteome</keyword>
<dbReference type="HOGENOM" id="CLU_1552046_0_0_10"/>
<dbReference type="PATRIC" id="fig|742817.3.peg.2228"/>
<dbReference type="EMBL" id="ADMC01000025">
    <property type="protein sequence ID" value="EHP46469.1"/>
    <property type="molecule type" value="Genomic_DNA"/>
</dbReference>
<evidence type="ECO:0000256" key="1">
    <source>
        <dbReference type="SAM" id="Phobius"/>
    </source>
</evidence>
<dbReference type="AlphaFoldDB" id="H1DI57"/>
<keyword evidence="1" id="KW-1133">Transmembrane helix</keyword>
<feature type="transmembrane region" description="Helical" evidence="1">
    <location>
        <begin position="14"/>
        <end position="34"/>
    </location>
</feature>
<dbReference type="eggNOG" id="ENOG5033X7Z">
    <property type="taxonomic scope" value="Bacteria"/>
</dbReference>